<reference evidence="2 3" key="1">
    <citation type="submission" date="2024-10" db="EMBL/GenBank/DDBJ databases">
        <title>The Natural Products Discovery Center: Release of the First 8490 Sequenced Strains for Exploring Actinobacteria Biosynthetic Diversity.</title>
        <authorList>
            <person name="Kalkreuter E."/>
            <person name="Kautsar S.A."/>
            <person name="Yang D."/>
            <person name="Bader C.D."/>
            <person name="Teijaro C.N."/>
            <person name="Fluegel L."/>
            <person name="Davis C.M."/>
            <person name="Simpson J.R."/>
            <person name="Lauterbach L."/>
            <person name="Steele A.D."/>
            <person name="Gui C."/>
            <person name="Meng S."/>
            <person name="Li G."/>
            <person name="Viehrig K."/>
            <person name="Ye F."/>
            <person name="Su P."/>
            <person name="Kiefer A.F."/>
            <person name="Nichols A."/>
            <person name="Cepeda A.J."/>
            <person name="Yan W."/>
            <person name="Fan B."/>
            <person name="Jiang Y."/>
            <person name="Adhikari A."/>
            <person name="Zheng C.-J."/>
            <person name="Schuster L."/>
            <person name="Cowan T.M."/>
            <person name="Smanski M.J."/>
            <person name="Chevrette M.G."/>
            <person name="De Carvalho L.P.S."/>
            <person name="Shen B."/>
        </authorList>
    </citation>
    <scope>NUCLEOTIDE SEQUENCE [LARGE SCALE GENOMIC DNA]</scope>
    <source>
        <strain evidence="2 3">NPDC001390</strain>
    </source>
</reference>
<accession>A0ABW6UPE4</accession>
<gene>
    <name evidence="2" type="ORF">ACFY1D_21895</name>
</gene>
<evidence type="ECO:0000313" key="2">
    <source>
        <dbReference type="EMBL" id="MFF4524045.1"/>
    </source>
</evidence>
<dbReference type="RefSeq" id="WP_350951419.1">
    <property type="nucleotide sequence ID" value="NZ_JBEOYX010000002.1"/>
</dbReference>
<protein>
    <submittedName>
        <fullName evidence="2">Uncharacterized protein</fullName>
    </submittedName>
</protein>
<dbReference type="Proteomes" id="UP001602058">
    <property type="component" value="Unassembled WGS sequence"/>
</dbReference>
<evidence type="ECO:0000313" key="3">
    <source>
        <dbReference type="Proteomes" id="UP001602058"/>
    </source>
</evidence>
<keyword evidence="1" id="KW-0812">Transmembrane</keyword>
<dbReference type="EMBL" id="JBIAWJ010000011">
    <property type="protein sequence ID" value="MFF4524045.1"/>
    <property type="molecule type" value="Genomic_DNA"/>
</dbReference>
<sequence length="62" mass="6667">MFFNLRVDLSCTNMLFVATLVLGVVLVAPGLAPAVSQWDGAWLLLASASLAALARPERRQPQ</sequence>
<feature type="transmembrane region" description="Helical" evidence="1">
    <location>
        <begin position="12"/>
        <end position="32"/>
    </location>
</feature>
<evidence type="ECO:0000256" key="1">
    <source>
        <dbReference type="SAM" id="Phobius"/>
    </source>
</evidence>
<keyword evidence="3" id="KW-1185">Reference proteome</keyword>
<proteinExistence type="predicted"/>
<organism evidence="2 3">
    <name type="scientific">Streptomyces bluensis</name>
    <dbReference type="NCBI Taxonomy" id="33897"/>
    <lineage>
        <taxon>Bacteria</taxon>
        <taxon>Bacillati</taxon>
        <taxon>Actinomycetota</taxon>
        <taxon>Actinomycetes</taxon>
        <taxon>Kitasatosporales</taxon>
        <taxon>Streptomycetaceae</taxon>
        <taxon>Streptomyces</taxon>
    </lineage>
</organism>
<name>A0ABW6UPE4_9ACTN</name>
<keyword evidence="1" id="KW-1133">Transmembrane helix</keyword>
<comment type="caution">
    <text evidence="2">The sequence shown here is derived from an EMBL/GenBank/DDBJ whole genome shotgun (WGS) entry which is preliminary data.</text>
</comment>
<keyword evidence="1" id="KW-0472">Membrane</keyword>